<protein>
    <submittedName>
        <fullName evidence="8">Transposase, IS605 OrfB family</fullName>
    </submittedName>
</protein>
<dbReference type="PANTHER" id="PTHR30405:SF11">
    <property type="entry name" value="RNA-GUIDED DNA ENDONUCLEASE RV2885C-RELATED"/>
    <property type="match status" value="1"/>
</dbReference>
<dbReference type="eggNOG" id="COG0675">
    <property type="taxonomic scope" value="Bacteria"/>
</dbReference>
<dbReference type="AlphaFoldDB" id="D6TYR6"/>
<keyword evidence="5" id="KW-0233">DNA recombination</keyword>
<dbReference type="InterPro" id="IPR051399">
    <property type="entry name" value="RNA-guided_DNA_endo/Transpos"/>
</dbReference>
<evidence type="ECO:0000313" key="8">
    <source>
        <dbReference type="EMBL" id="EFH85141.1"/>
    </source>
</evidence>
<keyword evidence="9" id="KW-1185">Reference proteome</keyword>
<dbReference type="NCBIfam" id="TIGR01766">
    <property type="entry name" value="IS200/IS605 family accessory protein TnpB-like domain"/>
    <property type="match status" value="1"/>
</dbReference>
<dbReference type="PANTHER" id="PTHR30405">
    <property type="entry name" value="TRANSPOSASE"/>
    <property type="match status" value="1"/>
</dbReference>
<evidence type="ECO:0000256" key="4">
    <source>
        <dbReference type="ARBA" id="ARBA00023125"/>
    </source>
</evidence>
<name>D6TYR6_KTERA</name>
<comment type="similarity">
    <text evidence="1">In the C-terminal section; belongs to the transposase 35 family.</text>
</comment>
<accession>D6TYR6</accession>
<dbReference type="NCBIfam" id="NF040570">
    <property type="entry name" value="guided_TnpB"/>
    <property type="match status" value="1"/>
</dbReference>
<evidence type="ECO:0000259" key="6">
    <source>
        <dbReference type="Pfam" id="PF01385"/>
    </source>
</evidence>
<dbReference type="STRING" id="485913.Krac_6302"/>
<evidence type="ECO:0000256" key="2">
    <source>
        <dbReference type="ARBA" id="ARBA00011044"/>
    </source>
</evidence>
<evidence type="ECO:0000256" key="5">
    <source>
        <dbReference type="ARBA" id="ARBA00023172"/>
    </source>
</evidence>
<dbReference type="InterPro" id="IPR001959">
    <property type="entry name" value="Transposase"/>
</dbReference>
<comment type="similarity">
    <text evidence="2">In the N-terminal section; belongs to the transposase 2 family.</text>
</comment>
<reference evidence="8 9" key="1">
    <citation type="journal article" date="2011" name="Stand. Genomic Sci.">
        <title>Non-contiguous finished genome sequence and contextual data of the filamentous soil bacterium Ktedonobacter racemifer type strain (SOSP1-21).</title>
        <authorList>
            <person name="Chang Y.J."/>
            <person name="Land M."/>
            <person name="Hauser L."/>
            <person name="Chertkov O."/>
            <person name="Del Rio T.G."/>
            <person name="Nolan M."/>
            <person name="Copeland A."/>
            <person name="Tice H."/>
            <person name="Cheng J.F."/>
            <person name="Lucas S."/>
            <person name="Han C."/>
            <person name="Goodwin L."/>
            <person name="Pitluck S."/>
            <person name="Ivanova N."/>
            <person name="Ovchinikova G."/>
            <person name="Pati A."/>
            <person name="Chen A."/>
            <person name="Palaniappan K."/>
            <person name="Mavromatis K."/>
            <person name="Liolios K."/>
            <person name="Brettin T."/>
            <person name="Fiebig A."/>
            <person name="Rohde M."/>
            <person name="Abt B."/>
            <person name="Goker M."/>
            <person name="Detter J.C."/>
            <person name="Woyke T."/>
            <person name="Bristow J."/>
            <person name="Eisen J.A."/>
            <person name="Markowitz V."/>
            <person name="Hugenholtz P."/>
            <person name="Kyrpides N.C."/>
            <person name="Klenk H.P."/>
            <person name="Lapidus A."/>
        </authorList>
    </citation>
    <scope>NUCLEOTIDE SEQUENCE [LARGE SCALE GENOMIC DNA]</scope>
    <source>
        <strain evidence="9">DSM 44963</strain>
    </source>
</reference>
<dbReference type="GO" id="GO:0006310">
    <property type="term" value="P:DNA recombination"/>
    <property type="evidence" value="ECO:0007669"/>
    <property type="project" value="UniProtKB-KW"/>
</dbReference>
<sequence length="433" mass="50242">MYQIKRVKIGKTKQLEELAHACGEVYTATLVSFWRTVRKKGIWLKPKHLMRWHSSNTLHAHTADACVQSFFASLKSWRERRKTDTTAKPPRRRKWYFRIEYKRSAMRMKDGKLLLSNGKGNEPLVLDWPWTMPQTLVIRWTGTEYEAIATYEPCFLPVPENGDKIAGIDLGEIHMAVSHDGEHTYILNGRLLRSKRQYRNKLLARLQKKIDAKKKGSRRRKRLVRSKQKQLKKLANQIKTIEHQSTSRLISTLQKDGVQTLAIGDVRAIRQDLDVGSKNNQKLHQWSFGSLRHKLTYKAERVGMVVEIQEESYTSKTCPVCGKRRKSPVQGRNFCCTNKACGWKGHRDLVGACNIRYKYRGEMGIPHVVGADMAAPIGLRFMPHIGVARKEEMYLREAAGLRDHAEKSLRLHGYWFHLVTHYKRRNKSLQTSM</sequence>
<proteinExistence type="inferred from homology"/>
<comment type="caution">
    <text evidence="8">The sequence shown here is derived from an EMBL/GenBank/DDBJ whole genome shotgun (WGS) entry which is preliminary data.</text>
</comment>
<organism evidence="8 9">
    <name type="scientific">Ktedonobacter racemifer DSM 44963</name>
    <dbReference type="NCBI Taxonomy" id="485913"/>
    <lineage>
        <taxon>Bacteria</taxon>
        <taxon>Bacillati</taxon>
        <taxon>Chloroflexota</taxon>
        <taxon>Ktedonobacteria</taxon>
        <taxon>Ktedonobacterales</taxon>
        <taxon>Ktedonobacteraceae</taxon>
        <taxon>Ktedonobacter</taxon>
    </lineage>
</organism>
<evidence type="ECO:0000256" key="1">
    <source>
        <dbReference type="ARBA" id="ARBA00008761"/>
    </source>
</evidence>
<dbReference type="Proteomes" id="UP000004508">
    <property type="component" value="Unassembled WGS sequence"/>
</dbReference>
<dbReference type="EMBL" id="ADVG01000003">
    <property type="protein sequence ID" value="EFH85141.1"/>
    <property type="molecule type" value="Genomic_DNA"/>
</dbReference>
<feature type="domain" description="Cas12f1-like TNB" evidence="7">
    <location>
        <begin position="288"/>
        <end position="355"/>
    </location>
</feature>
<dbReference type="InParanoid" id="D6TYR6"/>
<keyword evidence="4" id="KW-0238">DNA-binding</keyword>
<dbReference type="GO" id="GO:0032196">
    <property type="term" value="P:transposition"/>
    <property type="evidence" value="ECO:0007669"/>
    <property type="project" value="UniProtKB-KW"/>
</dbReference>
<evidence type="ECO:0000259" key="7">
    <source>
        <dbReference type="Pfam" id="PF07282"/>
    </source>
</evidence>
<keyword evidence="3" id="KW-0815">Transposition</keyword>
<dbReference type="Pfam" id="PF07282">
    <property type="entry name" value="Cas12f1-like_TNB"/>
    <property type="match status" value="1"/>
</dbReference>
<feature type="domain" description="Probable transposase IS891/IS1136/IS1341" evidence="6">
    <location>
        <begin position="158"/>
        <end position="268"/>
    </location>
</feature>
<dbReference type="InterPro" id="IPR010095">
    <property type="entry name" value="Cas12f1-like_TNB"/>
</dbReference>
<dbReference type="Pfam" id="PF01385">
    <property type="entry name" value="OrfB_IS605"/>
    <property type="match status" value="1"/>
</dbReference>
<gene>
    <name evidence="8" type="ORF">Krac_6302</name>
</gene>
<dbReference type="GO" id="GO:0003677">
    <property type="term" value="F:DNA binding"/>
    <property type="evidence" value="ECO:0007669"/>
    <property type="project" value="UniProtKB-KW"/>
</dbReference>
<dbReference type="RefSeq" id="WP_007917191.1">
    <property type="nucleotide sequence ID" value="NZ_ADVG01000003.1"/>
</dbReference>
<evidence type="ECO:0000256" key="3">
    <source>
        <dbReference type="ARBA" id="ARBA00022578"/>
    </source>
</evidence>
<evidence type="ECO:0000313" key="9">
    <source>
        <dbReference type="Proteomes" id="UP000004508"/>
    </source>
</evidence>